<dbReference type="GO" id="GO:0008081">
    <property type="term" value="F:phosphoric diester hydrolase activity"/>
    <property type="evidence" value="ECO:0007669"/>
    <property type="project" value="TreeGrafter"/>
</dbReference>
<evidence type="ECO:0000313" key="5">
    <source>
        <dbReference type="Proteomes" id="UP001217918"/>
    </source>
</evidence>
<dbReference type="Proteomes" id="UP001217918">
    <property type="component" value="Unassembled WGS sequence"/>
</dbReference>
<proteinExistence type="predicted"/>
<keyword evidence="5" id="KW-1185">Reference proteome</keyword>
<dbReference type="PANTHER" id="PTHR10340:SF27">
    <property type="entry name" value="ACL091CP"/>
    <property type="match status" value="1"/>
</dbReference>
<dbReference type="AlphaFoldDB" id="A0AAD9MBU7"/>
<keyword evidence="2" id="KW-0325">Glycoprotein</keyword>
<organism evidence="4 5">
    <name type="scientific">Phyllachora maydis</name>
    <dbReference type="NCBI Taxonomy" id="1825666"/>
    <lineage>
        <taxon>Eukaryota</taxon>
        <taxon>Fungi</taxon>
        <taxon>Dikarya</taxon>
        <taxon>Ascomycota</taxon>
        <taxon>Pezizomycotina</taxon>
        <taxon>Sordariomycetes</taxon>
        <taxon>Sordariomycetidae</taxon>
        <taxon>Phyllachorales</taxon>
        <taxon>Phyllachoraceae</taxon>
        <taxon>Phyllachora</taxon>
    </lineage>
</organism>
<dbReference type="PANTHER" id="PTHR10340">
    <property type="entry name" value="SPHINGOMYELIN PHOSPHODIESTERASE"/>
    <property type="match status" value="1"/>
</dbReference>
<reference evidence="4" key="1">
    <citation type="journal article" date="2023" name="Mol. Plant Microbe Interact.">
        <title>Elucidating the Obligate Nature and Biological Capacity of an Invasive Fungal Corn Pathogen.</title>
        <authorList>
            <person name="MacCready J.S."/>
            <person name="Roggenkamp E.M."/>
            <person name="Gdanetz K."/>
            <person name="Chilvers M.I."/>
        </authorList>
    </citation>
    <scope>NUCLEOTIDE SEQUENCE</scope>
    <source>
        <strain evidence="4">PM02</strain>
    </source>
</reference>
<dbReference type="EMBL" id="JAQQPM010000004">
    <property type="protein sequence ID" value="KAK2070532.1"/>
    <property type="molecule type" value="Genomic_DNA"/>
</dbReference>
<evidence type="ECO:0000256" key="3">
    <source>
        <dbReference type="SAM" id="MobiDB-lite"/>
    </source>
</evidence>
<keyword evidence="1" id="KW-0378">Hydrolase</keyword>
<evidence type="ECO:0000313" key="4">
    <source>
        <dbReference type="EMBL" id="KAK2070532.1"/>
    </source>
</evidence>
<gene>
    <name evidence="4" type="ORF">P8C59_005017</name>
</gene>
<feature type="region of interest" description="Disordered" evidence="3">
    <location>
        <begin position="132"/>
        <end position="163"/>
    </location>
</feature>
<sequence length="201" mass="22040">MGLQVITHHTDLYYRNNYYAFVHAADPDFSGMFTFLIQELQKAEDSAIQPPCDRQRLLRSHAREDQAFICYNNNGTDQKADHAVASAWVGPSITPLTKLNSGYRMYEVDTGSWEIFDAYTFYSDVSTYNSLATGTTGPQPTGPTTRRSTRPSGTPVRSPNGTSDACTAAKICHIRSGSVGLGKQCPQGFASAQSKYTGANF</sequence>
<feature type="compositionally biased region" description="Low complexity" evidence="3">
    <location>
        <begin position="133"/>
        <end position="159"/>
    </location>
</feature>
<protein>
    <submittedName>
        <fullName evidence="4">Uncharacterized protein</fullName>
    </submittedName>
</protein>
<comment type="caution">
    <text evidence="4">The sequence shown here is derived from an EMBL/GenBank/DDBJ whole genome shotgun (WGS) entry which is preliminary data.</text>
</comment>
<name>A0AAD9MBU7_9PEZI</name>
<evidence type="ECO:0000256" key="2">
    <source>
        <dbReference type="ARBA" id="ARBA00023180"/>
    </source>
</evidence>
<accession>A0AAD9MBU7</accession>
<evidence type="ECO:0000256" key="1">
    <source>
        <dbReference type="ARBA" id="ARBA00022801"/>
    </source>
</evidence>